<feature type="domain" description="Integration host factor-like helix-two turn-helix" evidence="2">
    <location>
        <begin position="33"/>
        <end position="103"/>
    </location>
</feature>
<dbReference type="InterPro" id="IPR055201">
    <property type="entry name" value="IHF-like_H2TH"/>
</dbReference>
<reference evidence="3" key="1">
    <citation type="submission" date="2018-05" db="EMBL/GenBank/DDBJ databases">
        <authorList>
            <person name="Lanie J.A."/>
            <person name="Ng W.-L."/>
            <person name="Kazmierczak K.M."/>
            <person name="Andrzejewski T.M."/>
            <person name="Davidsen T.M."/>
            <person name="Wayne K.J."/>
            <person name="Tettelin H."/>
            <person name="Glass J.I."/>
            <person name="Rusch D."/>
            <person name="Podicherti R."/>
            <person name="Tsui H.-C.T."/>
            <person name="Winkler M.E."/>
        </authorList>
    </citation>
    <scope>NUCLEOTIDE SEQUENCE</scope>
</reference>
<sequence length="104" mass="11527">MPGLPPLSDEQRRQALVKAAEARRARADVKEELKSESLDLSGLFDRADEDPIIARTKVVSVLESLPRVGKVKARRAMEEIGISKNRHLRGLGSRQRAALLARFG</sequence>
<protein>
    <recommendedName>
        <fullName evidence="2">Integration host factor-like helix-two turn-helix domain-containing protein</fullName>
    </recommendedName>
</protein>
<evidence type="ECO:0000313" key="3">
    <source>
        <dbReference type="EMBL" id="SUZ97958.1"/>
    </source>
</evidence>
<evidence type="ECO:0000259" key="2">
    <source>
        <dbReference type="Pfam" id="PF22525"/>
    </source>
</evidence>
<dbReference type="InterPro" id="IPR047806">
    <property type="entry name" value="IHF_actinobact"/>
</dbReference>
<gene>
    <name evidence="3" type="ORF">METZ01_LOCUS50812</name>
</gene>
<dbReference type="NCBIfam" id="NF041260">
    <property type="entry name" value="actino_IHF"/>
    <property type="match status" value="1"/>
</dbReference>
<dbReference type="Pfam" id="PF22525">
    <property type="entry name" value="H2TH_5"/>
    <property type="match status" value="1"/>
</dbReference>
<keyword evidence="1" id="KW-0175">Coiled coil</keyword>
<organism evidence="3">
    <name type="scientific">marine metagenome</name>
    <dbReference type="NCBI Taxonomy" id="408172"/>
    <lineage>
        <taxon>unclassified sequences</taxon>
        <taxon>metagenomes</taxon>
        <taxon>ecological metagenomes</taxon>
    </lineage>
</organism>
<dbReference type="EMBL" id="UINC01002557">
    <property type="protein sequence ID" value="SUZ97958.1"/>
    <property type="molecule type" value="Genomic_DNA"/>
</dbReference>
<name>A0A381S3Q2_9ZZZZ</name>
<evidence type="ECO:0000256" key="1">
    <source>
        <dbReference type="SAM" id="Coils"/>
    </source>
</evidence>
<dbReference type="AlphaFoldDB" id="A0A381S3Q2"/>
<feature type="coiled-coil region" evidence="1">
    <location>
        <begin position="12"/>
        <end position="39"/>
    </location>
</feature>
<dbReference type="Gene3D" id="1.10.8.50">
    <property type="match status" value="1"/>
</dbReference>
<proteinExistence type="predicted"/>
<accession>A0A381S3Q2</accession>